<protein>
    <submittedName>
        <fullName evidence="1">Uncharacterized protein</fullName>
    </submittedName>
</protein>
<evidence type="ECO:0000313" key="2">
    <source>
        <dbReference type="Proteomes" id="UP001303473"/>
    </source>
</evidence>
<dbReference type="AlphaFoldDB" id="A0AAN6RYP8"/>
<evidence type="ECO:0000313" key="1">
    <source>
        <dbReference type="EMBL" id="KAK3933693.1"/>
    </source>
</evidence>
<organism evidence="1 2">
    <name type="scientific">Diplogelasinospora grovesii</name>
    <dbReference type="NCBI Taxonomy" id="303347"/>
    <lineage>
        <taxon>Eukaryota</taxon>
        <taxon>Fungi</taxon>
        <taxon>Dikarya</taxon>
        <taxon>Ascomycota</taxon>
        <taxon>Pezizomycotina</taxon>
        <taxon>Sordariomycetes</taxon>
        <taxon>Sordariomycetidae</taxon>
        <taxon>Sordariales</taxon>
        <taxon>Diplogelasinosporaceae</taxon>
        <taxon>Diplogelasinospora</taxon>
    </lineage>
</organism>
<comment type="caution">
    <text evidence="1">The sequence shown here is derived from an EMBL/GenBank/DDBJ whole genome shotgun (WGS) entry which is preliminary data.</text>
</comment>
<accession>A0AAN6RYP8</accession>
<gene>
    <name evidence="1" type="ORF">QBC46DRAFT_401503</name>
</gene>
<dbReference type="EMBL" id="MU854091">
    <property type="protein sequence ID" value="KAK3933693.1"/>
    <property type="molecule type" value="Genomic_DNA"/>
</dbReference>
<keyword evidence="2" id="KW-1185">Reference proteome</keyword>
<reference evidence="2" key="1">
    <citation type="journal article" date="2023" name="Mol. Phylogenet. Evol.">
        <title>Genome-scale phylogeny and comparative genomics of the fungal order Sordariales.</title>
        <authorList>
            <person name="Hensen N."/>
            <person name="Bonometti L."/>
            <person name="Westerberg I."/>
            <person name="Brannstrom I.O."/>
            <person name="Guillou S."/>
            <person name="Cros-Aarteil S."/>
            <person name="Calhoun S."/>
            <person name="Haridas S."/>
            <person name="Kuo A."/>
            <person name="Mondo S."/>
            <person name="Pangilinan J."/>
            <person name="Riley R."/>
            <person name="LaButti K."/>
            <person name="Andreopoulos B."/>
            <person name="Lipzen A."/>
            <person name="Chen C."/>
            <person name="Yan M."/>
            <person name="Daum C."/>
            <person name="Ng V."/>
            <person name="Clum A."/>
            <person name="Steindorff A."/>
            <person name="Ohm R.A."/>
            <person name="Martin F."/>
            <person name="Silar P."/>
            <person name="Natvig D.O."/>
            <person name="Lalanne C."/>
            <person name="Gautier V."/>
            <person name="Ament-Velasquez S.L."/>
            <person name="Kruys A."/>
            <person name="Hutchinson M.I."/>
            <person name="Powell A.J."/>
            <person name="Barry K."/>
            <person name="Miller A.N."/>
            <person name="Grigoriev I.V."/>
            <person name="Debuchy R."/>
            <person name="Gladieux P."/>
            <person name="Hiltunen Thoren M."/>
            <person name="Johannesson H."/>
        </authorList>
    </citation>
    <scope>NUCLEOTIDE SEQUENCE [LARGE SCALE GENOMIC DNA]</scope>
    <source>
        <strain evidence="2">CBS 340.73</strain>
    </source>
</reference>
<dbReference type="Proteomes" id="UP001303473">
    <property type="component" value="Unassembled WGS sequence"/>
</dbReference>
<name>A0AAN6RYP8_9PEZI</name>
<sequence>MSNSVHTLHRVGLHVKPTMNRPIWTTVLRPKLDKLPQNRSFRAEDTVVVLSVTQRGDINWNILEKQLEKWSQILFSYTVYAC</sequence>
<proteinExistence type="predicted"/>